<organism evidence="3 4">
    <name type="scientific">Nyssa sinensis</name>
    <dbReference type="NCBI Taxonomy" id="561372"/>
    <lineage>
        <taxon>Eukaryota</taxon>
        <taxon>Viridiplantae</taxon>
        <taxon>Streptophyta</taxon>
        <taxon>Embryophyta</taxon>
        <taxon>Tracheophyta</taxon>
        <taxon>Spermatophyta</taxon>
        <taxon>Magnoliopsida</taxon>
        <taxon>eudicotyledons</taxon>
        <taxon>Gunneridae</taxon>
        <taxon>Pentapetalae</taxon>
        <taxon>asterids</taxon>
        <taxon>Cornales</taxon>
        <taxon>Nyssaceae</taxon>
        <taxon>Nyssa</taxon>
    </lineage>
</organism>
<keyword evidence="1" id="KW-0732">Signal</keyword>
<dbReference type="GO" id="GO:0004857">
    <property type="term" value="F:enzyme inhibitor activity"/>
    <property type="evidence" value="ECO:0007669"/>
    <property type="project" value="InterPro"/>
</dbReference>
<dbReference type="InterPro" id="IPR035513">
    <property type="entry name" value="Invertase/methylesterase_inhib"/>
</dbReference>
<feature type="domain" description="Pectinesterase inhibitor" evidence="2">
    <location>
        <begin position="35"/>
        <end position="152"/>
    </location>
</feature>
<dbReference type="Proteomes" id="UP000325577">
    <property type="component" value="Linkage Group LG19"/>
</dbReference>
<dbReference type="Gene3D" id="1.20.140.40">
    <property type="entry name" value="Invertase/pectin methylesterase inhibitor family protein"/>
    <property type="match status" value="1"/>
</dbReference>
<dbReference type="OrthoDB" id="770764at2759"/>
<reference evidence="3 4" key="1">
    <citation type="submission" date="2019-09" db="EMBL/GenBank/DDBJ databases">
        <title>A chromosome-level genome assembly of the Chinese tupelo Nyssa sinensis.</title>
        <authorList>
            <person name="Yang X."/>
            <person name="Kang M."/>
            <person name="Yang Y."/>
            <person name="Xiong H."/>
            <person name="Wang M."/>
            <person name="Zhang Z."/>
            <person name="Wang Z."/>
            <person name="Wu H."/>
            <person name="Ma T."/>
            <person name="Liu J."/>
            <person name="Xi Z."/>
        </authorList>
    </citation>
    <scope>NUCLEOTIDE SEQUENCE [LARGE SCALE GENOMIC DNA]</scope>
    <source>
        <strain evidence="3">J267</strain>
        <tissue evidence="3">Leaf</tissue>
    </source>
</reference>
<accession>A0A5J5ATJ8</accession>
<dbReference type="Pfam" id="PF04043">
    <property type="entry name" value="PMEI"/>
    <property type="match status" value="1"/>
</dbReference>
<protein>
    <recommendedName>
        <fullName evidence="2">Pectinesterase inhibitor domain-containing protein</fullName>
    </recommendedName>
</protein>
<dbReference type="AlphaFoldDB" id="A0A5J5ATJ8"/>
<dbReference type="SUPFAM" id="SSF101148">
    <property type="entry name" value="Plant invertase/pectin methylesterase inhibitor"/>
    <property type="match status" value="1"/>
</dbReference>
<feature type="signal peptide" evidence="1">
    <location>
        <begin position="1"/>
        <end position="27"/>
    </location>
</feature>
<feature type="chain" id="PRO_5023807153" description="Pectinesterase inhibitor domain-containing protein" evidence="1">
    <location>
        <begin position="28"/>
        <end position="185"/>
    </location>
</feature>
<proteinExistence type="predicted"/>
<evidence type="ECO:0000313" key="3">
    <source>
        <dbReference type="EMBL" id="KAA8533186.1"/>
    </source>
</evidence>
<name>A0A5J5ATJ8_9ASTE</name>
<dbReference type="EMBL" id="CM018042">
    <property type="protein sequence ID" value="KAA8533186.1"/>
    <property type="molecule type" value="Genomic_DNA"/>
</dbReference>
<evidence type="ECO:0000313" key="4">
    <source>
        <dbReference type="Proteomes" id="UP000325577"/>
    </source>
</evidence>
<dbReference type="InterPro" id="IPR006501">
    <property type="entry name" value="Pectinesterase_inhib_dom"/>
</dbReference>
<sequence length="185" mass="20396">MVFRNNFSIPLLFLATVALLFAGGAEARFRGISPYCKTADYKLLCNAMVKGAKNLNQATENSIRSTLKVALHLNSMLKTIKPAISFLTPVTRDSIIETCHSNFADFVDELTGALADLKGKDIGSLMTKLSACTMSDCTDSFQQFDARFPLTKTTNALKSFIESIKVVSSIQDKFDQFNRISAIQF</sequence>
<keyword evidence="4" id="KW-1185">Reference proteome</keyword>
<evidence type="ECO:0000256" key="1">
    <source>
        <dbReference type="SAM" id="SignalP"/>
    </source>
</evidence>
<gene>
    <name evidence="3" type="ORF">F0562_033281</name>
</gene>
<dbReference type="NCBIfam" id="TIGR01614">
    <property type="entry name" value="PME_inhib"/>
    <property type="match status" value="1"/>
</dbReference>
<evidence type="ECO:0000259" key="2">
    <source>
        <dbReference type="Pfam" id="PF04043"/>
    </source>
</evidence>